<proteinExistence type="predicted"/>
<reference evidence="1 2" key="1">
    <citation type="submission" date="2019-02" db="EMBL/GenBank/DDBJ databases">
        <title>Genome of a new Bacteroidetes strain.</title>
        <authorList>
            <person name="Pitt A."/>
        </authorList>
    </citation>
    <scope>NUCLEOTIDE SEQUENCE [LARGE SCALE GENOMIC DNA]</scope>
    <source>
        <strain evidence="1 2">103A-SOEBACH</strain>
    </source>
</reference>
<dbReference type="AlphaFoldDB" id="A0A4V6MRL1"/>
<comment type="caution">
    <text evidence="1">The sequence shown here is derived from an EMBL/GenBank/DDBJ whole genome shotgun (WGS) entry which is preliminary data.</text>
</comment>
<keyword evidence="2" id="KW-1185">Reference proteome</keyword>
<protein>
    <submittedName>
        <fullName evidence="1">SprT domain-containing protein</fullName>
    </submittedName>
</protein>
<name>A0A4V6MRL1_9BACT</name>
<dbReference type="RefSeq" id="WP_130922648.1">
    <property type="nucleotide sequence ID" value="NZ_JAANON010000002.1"/>
</dbReference>
<gene>
    <name evidence="1" type="ORF">EWU20_02830</name>
</gene>
<dbReference type="GO" id="GO:0006950">
    <property type="term" value="P:response to stress"/>
    <property type="evidence" value="ECO:0007669"/>
    <property type="project" value="UniProtKB-ARBA"/>
</dbReference>
<sequence>MRRTFFMAKNRMKNKKIDSFFDHFPPKVAEYCFQLWHDYSFDFIVSKSRDSKLGDYRFSPAKGHQVTVNHNLNPYAFLVTYIHEVAHLTTYLAHKNKVLPHGQEWKTEFYQLFEPILDEDLLPAELVKVLRAYLQNPAASSNGYQPLVDILKSFDAEPPAGTPLIELEEGAAFALKNLRFIKGKLRRTRYICKEINSGRNYLVAKHAYVLPFENS</sequence>
<dbReference type="EMBL" id="SEWY01000001">
    <property type="protein sequence ID" value="TBH75535.1"/>
    <property type="molecule type" value="Genomic_DNA"/>
</dbReference>
<organism evidence="1 2">
    <name type="scientific">Aquirufa antheringensis</name>
    <dbReference type="NCBI Taxonomy" id="2516559"/>
    <lineage>
        <taxon>Bacteria</taxon>
        <taxon>Pseudomonadati</taxon>
        <taxon>Bacteroidota</taxon>
        <taxon>Cytophagia</taxon>
        <taxon>Cytophagales</taxon>
        <taxon>Flectobacillaceae</taxon>
        <taxon>Aquirufa</taxon>
    </lineage>
</organism>
<evidence type="ECO:0000313" key="2">
    <source>
        <dbReference type="Proteomes" id="UP000293583"/>
    </source>
</evidence>
<evidence type="ECO:0000313" key="1">
    <source>
        <dbReference type="EMBL" id="TBH75535.1"/>
    </source>
</evidence>
<dbReference type="Proteomes" id="UP000293583">
    <property type="component" value="Unassembled WGS sequence"/>
</dbReference>
<accession>A0A4V6MRL1</accession>